<evidence type="ECO:0000313" key="2">
    <source>
        <dbReference type="EMBL" id="KAK4512447.1"/>
    </source>
</evidence>
<sequence>MYSTLLSNTKRQAWTTTEIHNAAVDLLGEKTPQSLMLGKDTKHKFGSVEPPIVATSGSSATTSSALPKARMLGDRNLPNRATTKNPNCGIHPL</sequence>
<proteinExistence type="predicted"/>
<protein>
    <submittedName>
        <fullName evidence="2">Uncharacterized protein</fullName>
    </submittedName>
</protein>
<feature type="region of interest" description="Disordered" evidence="1">
    <location>
        <begin position="71"/>
        <end position="93"/>
    </location>
</feature>
<name>A0AAN7D7V3_9FUNG</name>
<dbReference type="Proteomes" id="UP001304243">
    <property type="component" value="Unassembled WGS sequence"/>
</dbReference>
<dbReference type="RefSeq" id="XP_064679113.1">
    <property type="nucleotide sequence ID" value="XM_064822513.1"/>
</dbReference>
<dbReference type="EMBL" id="JASEJX010000021">
    <property type="protein sequence ID" value="KAK4512447.1"/>
    <property type="molecule type" value="Genomic_DNA"/>
</dbReference>
<accession>A0AAN7D7V3</accession>
<dbReference type="AlphaFoldDB" id="A0AAN7D7V3"/>
<keyword evidence="3" id="KW-1185">Reference proteome</keyword>
<dbReference type="GeneID" id="89946849"/>
<comment type="caution">
    <text evidence="2">The sequence shown here is derived from an EMBL/GenBank/DDBJ whole genome shotgun (WGS) entry which is preliminary data.</text>
</comment>
<evidence type="ECO:0000256" key="1">
    <source>
        <dbReference type="SAM" id="MobiDB-lite"/>
    </source>
</evidence>
<reference evidence="2 3" key="1">
    <citation type="submission" date="2022-11" db="EMBL/GenBank/DDBJ databases">
        <title>Mucor velutinosus strain NIH1002 WGS.</title>
        <authorList>
            <person name="Subramanian P."/>
            <person name="Mullikin J.C."/>
            <person name="Segre J.A."/>
            <person name="Zelazny A.M."/>
        </authorList>
    </citation>
    <scope>NUCLEOTIDE SEQUENCE [LARGE SCALE GENOMIC DNA]</scope>
    <source>
        <strain evidence="2 3">NIH1002</strain>
    </source>
</reference>
<gene>
    <name evidence="2" type="ORF">ATC70_003147</name>
</gene>
<evidence type="ECO:0000313" key="3">
    <source>
        <dbReference type="Proteomes" id="UP001304243"/>
    </source>
</evidence>
<organism evidence="2 3">
    <name type="scientific">Mucor velutinosus</name>
    <dbReference type="NCBI Taxonomy" id="708070"/>
    <lineage>
        <taxon>Eukaryota</taxon>
        <taxon>Fungi</taxon>
        <taxon>Fungi incertae sedis</taxon>
        <taxon>Mucoromycota</taxon>
        <taxon>Mucoromycotina</taxon>
        <taxon>Mucoromycetes</taxon>
        <taxon>Mucorales</taxon>
        <taxon>Mucorineae</taxon>
        <taxon>Mucoraceae</taxon>
        <taxon>Mucor</taxon>
    </lineage>
</organism>